<dbReference type="SUPFAM" id="SSF53300">
    <property type="entry name" value="vWA-like"/>
    <property type="match status" value="1"/>
</dbReference>
<dbReference type="InterPro" id="IPR036465">
    <property type="entry name" value="vWFA_dom_sf"/>
</dbReference>
<evidence type="ECO:0000256" key="1">
    <source>
        <dbReference type="SAM" id="SignalP"/>
    </source>
</evidence>
<proteinExistence type="predicted"/>
<dbReference type="AlphaFoldDB" id="A0A7I4Y5H7"/>
<reference evidence="3" key="1">
    <citation type="submission" date="2020-12" db="UniProtKB">
        <authorList>
            <consortium name="WormBaseParasite"/>
        </authorList>
    </citation>
    <scope>IDENTIFICATION</scope>
    <source>
        <strain evidence="3">MHco3</strain>
    </source>
</reference>
<dbReference type="WBParaSite" id="HCON_00054760-00001">
    <property type="protein sequence ID" value="HCON_00054760-00001"/>
    <property type="gene ID" value="HCON_00054760"/>
</dbReference>
<feature type="chain" id="PRO_5029590798" evidence="1">
    <location>
        <begin position="25"/>
        <end position="665"/>
    </location>
</feature>
<dbReference type="Proteomes" id="UP000025227">
    <property type="component" value="Unplaced"/>
</dbReference>
<keyword evidence="2" id="KW-1185">Reference proteome</keyword>
<sequence>MMWLSNEMLGLVQLFAFIISLAKSDTSMRSFCRRPPNFGKGEYMKDDNSCKITYNVHTKTKIEALEFCEAQNPYSLREAIQGPKTTCHISSALTCDSSETLIGELCFVYEPDTEHGKADERCKSISKVHTYSLHEITSVFEQKWIATFFSPYGLMWVANVEPASLLRAPLEGKVVINKEGRLGEPESKTRRYGIVVRKDTFFKAGVVVPVKPDTVLPLLCSRPGTPLPEYVRTLAHRYGQMGIPSFFYKDRSNVERPFTIIQGLHSFVIKDDYDAGTSRIHQSCEAFHHGYAATPYDFLNVNDFKDLLKKAKVNIVSVPGRMKSQNKLPNLKECSARDPRFKDQRTQFLFDLKKDKKTVIEKTAKEDIFWADGFPDRTCGDMPRVALAFTQAGLIDIPNIARHFVVCTFGSPPNVKPDDGSERCHAAADFINGQCKCKNEKDDIRFTKQFIKKEEDKNYAPGTLCVDCTRDRTFDVVIIFDHSSSSWRDVRMTTRIFVNFKIPLAAFYSHVRTMQIRENGLTHDSKRFFKGELDIFLKFNDEDYGIGDQHYEAGSGKPAKLRGALETAYTKIVEEPHRFKMIIMLMEGPPSDLKEAADLLKKLRQDYREYGHVETVVASKNNHKQQGFEELASAKEVYEIINEDPPYYALLSRIHHTMLRMACTT</sequence>
<evidence type="ECO:0000313" key="2">
    <source>
        <dbReference type="Proteomes" id="UP000025227"/>
    </source>
</evidence>
<evidence type="ECO:0000313" key="3">
    <source>
        <dbReference type="WBParaSite" id="HCON_00054760-00001"/>
    </source>
</evidence>
<dbReference type="OrthoDB" id="5875792at2759"/>
<name>A0A7I4Y5H7_HAECO</name>
<feature type="signal peptide" evidence="1">
    <location>
        <begin position="1"/>
        <end position="24"/>
    </location>
</feature>
<organism evidence="2 3">
    <name type="scientific">Haemonchus contortus</name>
    <name type="common">Barber pole worm</name>
    <dbReference type="NCBI Taxonomy" id="6289"/>
    <lineage>
        <taxon>Eukaryota</taxon>
        <taxon>Metazoa</taxon>
        <taxon>Ecdysozoa</taxon>
        <taxon>Nematoda</taxon>
        <taxon>Chromadorea</taxon>
        <taxon>Rhabditida</taxon>
        <taxon>Rhabditina</taxon>
        <taxon>Rhabditomorpha</taxon>
        <taxon>Strongyloidea</taxon>
        <taxon>Trichostrongylidae</taxon>
        <taxon>Haemonchus</taxon>
    </lineage>
</organism>
<accession>A0A7I4Y5H7</accession>
<protein>
    <submittedName>
        <fullName evidence="3">EGF-like domain-containing protein</fullName>
    </submittedName>
</protein>
<keyword evidence="1" id="KW-0732">Signal</keyword>